<dbReference type="InterPro" id="IPR029057">
    <property type="entry name" value="PRTase-like"/>
</dbReference>
<dbReference type="InterPro" id="IPR018089">
    <property type="entry name" value="OMPdecase_AS"/>
</dbReference>
<dbReference type="InterPro" id="IPR013785">
    <property type="entry name" value="Aldolase_TIM"/>
</dbReference>
<dbReference type="GO" id="GO:0000287">
    <property type="term" value="F:magnesium ion binding"/>
    <property type="evidence" value="ECO:0007669"/>
    <property type="project" value="UniProtKB-UniRule"/>
</dbReference>
<dbReference type="EC" id="2.4.2.10" evidence="10"/>
<dbReference type="PROSITE" id="PS00156">
    <property type="entry name" value="OMPDECASE"/>
    <property type="match status" value="1"/>
</dbReference>
<dbReference type="SUPFAM" id="SSF53271">
    <property type="entry name" value="PRTase-like"/>
    <property type="match status" value="1"/>
</dbReference>
<dbReference type="InterPro" id="IPR000836">
    <property type="entry name" value="PRTase_dom"/>
</dbReference>
<proteinExistence type="inferred from homology"/>
<dbReference type="GO" id="GO:0006207">
    <property type="term" value="P:'de novo' pyrimidine nucleobase biosynthetic process"/>
    <property type="evidence" value="ECO:0007669"/>
    <property type="project" value="InterPro"/>
</dbReference>
<keyword evidence="10" id="KW-0460">Magnesium</keyword>
<keyword evidence="4 10" id="KW-0328">Glycosyltransferase</keyword>
<dbReference type="HAMAP" id="MF_01208">
    <property type="entry name" value="PyrE"/>
    <property type="match status" value="1"/>
</dbReference>
<dbReference type="CDD" id="cd04725">
    <property type="entry name" value="OMP_decarboxylase_like"/>
    <property type="match status" value="1"/>
</dbReference>
<keyword evidence="5 10" id="KW-0808">Transferase</keyword>
<dbReference type="InterPro" id="IPR011995">
    <property type="entry name" value="OMPdecase_type-2"/>
</dbReference>
<evidence type="ECO:0000256" key="8">
    <source>
        <dbReference type="ARBA" id="ARBA00023239"/>
    </source>
</evidence>
<dbReference type="InterPro" id="IPR011060">
    <property type="entry name" value="RibuloseP-bd_barrel"/>
</dbReference>
<comment type="caution">
    <text evidence="12">The sequence shown here is derived from an EMBL/GenBank/DDBJ whole genome shotgun (WGS) entry which is preliminary data.</text>
</comment>
<dbReference type="SUPFAM" id="SSF51366">
    <property type="entry name" value="Ribulose-phoshate binding barrel"/>
    <property type="match status" value="1"/>
</dbReference>
<organism evidence="12 13">
    <name type="scientific">Spirochaeta isovalerica</name>
    <dbReference type="NCBI Taxonomy" id="150"/>
    <lineage>
        <taxon>Bacteria</taxon>
        <taxon>Pseudomonadati</taxon>
        <taxon>Spirochaetota</taxon>
        <taxon>Spirochaetia</taxon>
        <taxon>Spirochaetales</taxon>
        <taxon>Spirochaetaceae</taxon>
        <taxon>Spirochaeta</taxon>
    </lineage>
</organism>
<dbReference type="Gene3D" id="3.40.50.2020">
    <property type="match status" value="1"/>
</dbReference>
<evidence type="ECO:0000256" key="9">
    <source>
        <dbReference type="ARBA" id="ARBA00049157"/>
    </source>
</evidence>
<feature type="binding site" evidence="10">
    <location>
        <position position="395"/>
    </location>
    <ligand>
        <name>orotate</name>
        <dbReference type="ChEBI" id="CHEBI:30839"/>
    </ligand>
</feature>
<comment type="pathway">
    <text evidence="2 10">Pyrimidine metabolism; UMP biosynthesis via de novo pathway; UMP from orotate: step 1/2.</text>
</comment>
<feature type="domain" description="Orotidine 5'-phosphate decarboxylase" evidence="11">
    <location>
        <begin position="19"/>
        <end position="251"/>
    </location>
</feature>
<dbReference type="Gene3D" id="3.20.20.70">
    <property type="entry name" value="Aldolase class I"/>
    <property type="match status" value="1"/>
</dbReference>
<protein>
    <recommendedName>
        <fullName evidence="10">Orotate phosphoribosyltransferase</fullName>
        <shortName evidence="10">OPRT</shortName>
        <shortName evidence="10">OPRTase</shortName>
        <ecNumber evidence="10">2.4.2.10</ecNumber>
    </recommendedName>
</protein>
<dbReference type="GO" id="GO:0004588">
    <property type="term" value="F:orotate phosphoribosyltransferase activity"/>
    <property type="evidence" value="ECO:0007669"/>
    <property type="project" value="UniProtKB-UniRule"/>
</dbReference>
<dbReference type="GO" id="GO:0004590">
    <property type="term" value="F:orotidine-5'-phosphate decarboxylase activity"/>
    <property type="evidence" value="ECO:0007669"/>
    <property type="project" value="UniProtKB-UniRule"/>
</dbReference>
<evidence type="ECO:0000256" key="10">
    <source>
        <dbReference type="HAMAP-Rule" id="MF_01208"/>
    </source>
</evidence>
<keyword evidence="8 12" id="KW-0456">Lyase</keyword>
<comment type="function">
    <text evidence="10">Catalyzes the transfer of a ribosyl phosphate group from 5-phosphoribose 1-diphosphate to orotate, leading to the formation of orotidine monophosphate (OMP).</text>
</comment>
<comment type="similarity">
    <text evidence="3">Belongs to the OMP decarboxylase family. Type 2 subfamily.</text>
</comment>
<dbReference type="NCBIfam" id="TIGR02127">
    <property type="entry name" value="pyrF_sub2"/>
    <property type="match status" value="1"/>
</dbReference>
<dbReference type="NCBIfam" id="TIGR00336">
    <property type="entry name" value="pyrE"/>
    <property type="match status" value="1"/>
</dbReference>
<evidence type="ECO:0000259" key="11">
    <source>
        <dbReference type="SMART" id="SM00934"/>
    </source>
</evidence>
<dbReference type="SMART" id="SM00934">
    <property type="entry name" value="OMPdecase"/>
    <property type="match status" value="1"/>
</dbReference>
<dbReference type="GO" id="GO:0044205">
    <property type="term" value="P:'de novo' UMP biosynthetic process"/>
    <property type="evidence" value="ECO:0007669"/>
    <property type="project" value="UniProtKB-UniRule"/>
</dbReference>
<dbReference type="InterPro" id="IPR004467">
    <property type="entry name" value="Or_phspho_trans_dom"/>
</dbReference>
<dbReference type="Pfam" id="PF00215">
    <property type="entry name" value="OMPdecase"/>
    <property type="match status" value="1"/>
</dbReference>
<dbReference type="RefSeq" id="WP_184742154.1">
    <property type="nucleotide sequence ID" value="NZ_JACHGJ010000001.1"/>
</dbReference>
<name>A0A841R3H9_9SPIO</name>
<gene>
    <name evidence="10" type="primary">pyrE</name>
    <name evidence="12" type="ORF">HNR50_000009</name>
</gene>
<accession>A0A841R3H9</accession>
<keyword evidence="6" id="KW-0210">Decarboxylase</keyword>
<comment type="subunit">
    <text evidence="10">Homodimer.</text>
</comment>
<dbReference type="Pfam" id="PF00156">
    <property type="entry name" value="Pribosyltran"/>
    <property type="match status" value="1"/>
</dbReference>
<comment type="catalytic activity">
    <reaction evidence="9">
        <text>orotidine 5'-phosphate + H(+) = UMP + CO2</text>
        <dbReference type="Rhea" id="RHEA:11596"/>
        <dbReference type="ChEBI" id="CHEBI:15378"/>
        <dbReference type="ChEBI" id="CHEBI:16526"/>
        <dbReference type="ChEBI" id="CHEBI:57538"/>
        <dbReference type="ChEBI" id="CHEBI:57865"/>
        <dbReference type="EC" id="4.1.1.23"/>
    </reaction>
</comment>
<comment type="similarity">
    <text evidence="10">Belongs to the purine/pyrimidine phosphoribosyltransferase family. PyrE subfamily.</text>
</comment>
<dbReference type="UniPathway" id="UPA00070">
    <property type="reaction ID" value="UER00119"/>
</dbReference>
<comment type="cofactor">
    <cofactor evidence="10">
        <name>Mg(2+)</name>
        <dbReference type="ChEBI" id="CHEBI:18420"/>
    </cofactor>
</comment>
<dbReference type="InterPro" id="IPR023031">
    <property type="entry name" value="OPRT"/>
</dbReference>
<evidence type="ECO:0000256" key="4">
    <source>
        <dbReference type="ARBA" id="ARBA00022676"/>
    </source>
</evidence>
<dbReference type="AlphaFoldDB" id="A0A841R3H9"/>
<dbReference type="PANTHER" id="PTHR43375">
    <property type="entry name" value="OROTIDINE 5'-PHOSPHATE DECARBOXYLASE"/>
    <property type="match status" value="1"/>
</dbReference>
<feature type="binding site" description="in other chain" evidence="10">
    <location>
        <position position="299"/>
    </location>
    <ligand>
        <name>5-phospho-alpha-D-ribose 1-diphosphate</name>
        <dbReference type="ChEBI" id="CHEBI:58017"/>
        <note>ligand shared between dimeric partners</note>
    </ligand>
</feature>
<sequence>MKETFFTKLEKVCREKNTLLCIGLDPRVSPSDGESAADLIIAQNKKIIEETAPYAACFKPNIAFYEIYGPEGLKALEETLNMIPDDIPVIMDSKRGDIGSTAEAYADSIFGHYKVGSTTLSPYMGRDAVDPFLKWEDRGVFLLCRTSNPSAGAVQDLMIGDKTVYEYMASELTSWSDRVGLVVAGNDIPAMAKVRDIAPDAWFLAPGIGAQGGDMKEAVEAGMREDGLGILPNVSRAVSNAPSPGEAARKFRDEMNEARDAVLRMRKSEGYEKKDFLMDRVVKGLIDTQCFKVGEFVLKSGKKSPFYIDIRRVSSSVSLLNDVAEAFAKVLEPVEYDRIAGIPVAALPLATAVSLKTGKPMIYPRITMKAHGTGNRIEGEYNKGEKIVLLDDLITTGKSKVEAIEILREAGLVVDDLVVLLERGAQGRKDMAAAEISLHAYAHVSELLAPCHKMGLIDEKQFNEMTEYALKE</sequence>
<reference evidence="12 13" key="1">
    <citation type="submission" date="2020-08" db="EMBL/GenBank/DDBJ databases">
        <title>Genomic Encyclopedia of Type Strains, Phase IV (KMG-IV): sequencing the most valuable type-strain genomes for metagenomic binning, comparative biology and taxonomic classification.</title>
        <authorList>
            <person name="Goeker M."/>
        </authorList>
    </citation>
    <scope>NUCLEOTIDE SEQUENCE [LARGE SCALE GENOMIC DNA]</scope>
    <source>
        <strain evidence="12 13">DSM 2461</strain>
    </source>
</reference>
<evidence type="ECO:0000256" key="1">
    <source>
        <dbReference type="ARBA" id="ARBA00004861"/>
    </source>
</evidence>
<dbReference type="EMBL" id="JACHGJ010000001">
    <property type="protein sequence ID" value="MBB6478376.1"/>
    <property type="molecule type" value="Genomic_DNA"/>
</dbReference>
<feature type="binding site" evidence="10">
    <location>
        <position position="371"/>
    </location>
    <ligand>
        <name>5-phospho-alpha-D-ribose 1-diphosphate</name>
        <dbReference type="ChEBI" id="CHEBI:58017"/>
        <note>ligand shared between dimeric partners</note>
    </ligand>
</feature>
<comment type="pathway">
    <text evidence="1">Pyrimidine metabolism; UMP biosynthesis via de novo pathway; UMP from orotate: step 2/2.</text>
</comment>
<feature type="binding site" evidence="10">
    <location>
        <position position="365"/>
    </location>
    <ligand>
        <name>5-phospho-alpha-D-ribose 1-diphosphate</name>
        <dbReference type="ChEBI" id="CHEBI:58017"/>
        <note>ligand shared between dimeric partners</note>
    </ligand>
</feature>
<feature type="binding site" evidence="10">
    <location>
        <position position="369"/>
    </location>
    <ligand>
        <name>5-phospho-alpha-D-ribose 1-diphosphate</name>
        <dbReference type="ChEBI" id="CHEBI:58017"/>
        <note>ligand shared between dimeric partners</note>
    </ligand>
</feature>
<evidence type="ECO:0000256" key="3">
    <source>
        <dbReference type="ARBA" id="ARBA00008847"/>
    </source>
</evidence>
<dbReference type="Proteomes" id="UP000587760">
    <property type="component" value="Unassembled WGS sequence"/>
</dbReference>
<keyword evidence="7 10" id="KW-0665">Pyrimidine biosynthesis</keyword>
<comment type="catalytic activity">
    <reaction evidence="10">
        <text>orotidine 5'-phosphate + diphosphate = orotate + 5-phospho-alpha-D-ribose 1-diphosphate</text>
        <dbReference type="Rhea" id="RHEA:10380"/>
        <dbReference type="ChEBI" id="CHEBI:30839"/>
        <dbReference type="ChEBI" id="CHEBI:33019"/>
        <dbReference type="ChEBI" id="CHEBI:57538"/>
        <dbReference type="ChEBI" id="CHEBI:58017"/>
        <dbReference type="EC" id="2.4.2.10"/>
    </reaction>
</comment>
<evidence type="ECO:0000256" key="7">
    <source>
        <dbReference type="ARBA" id="ARBA00022975"/>
    </source>
</evidence>
<keyword evidence="13" id="KW-1185">Reference proteome</keyword>
<evidence type="ECO:0000256" key="2">
    <source>
        <dbReference type="ARBA" id="ARBA00004889"/>
    </source>
</evidence>
<dbReference type="CDD" id="cd06223">
    <property type="entry name" value="PRTases_typeI"/>
    <property type="match status" value="1"/>
</dbReference>
<dbReference type="PANTHER" id="PTHR43375:SF1">
    <property type="entry name" value="OROTIDINE 5'-PHOSPHATE DECARBOXYLASE"/>
    <property type="match status" value="1"/>
</dbReference>
<feature type="binding site" evidence="10">
    <location>
        <position position="423"/>
    </location>
    <ligand>
        <name>orotate</name>
        <dbReference type="ChEBI" id="CHEBI:30839"/>
    </ligand>
</feature>
<dbReference type="InterPro" id="IPR001754">
    <property type="entry name" value="OMPdeCOase_dom"/>
</dbReference>
<comment type="caution">
    <text evidence="10">Lacks conserved residue(s) required for the propagation of feature annotation.</text>
</comment>
<evidence type="ECO:0000313" key="13">
    <source>
        <dbReference type="Proteomes" id="UP000587760"/>
    </source>
</evidence>
<evidence type="ECO:0000256" key="5">
    <source>
        <dbReference type="ARBA" id="ARBA00022679"/>
    </source>
</evidence>
<feature type="binding site" description="in other chain" evidence="10">
    <location>
        <begin position="391"/>
        <end position="399"/>
    </location>
    <ligand>
        <name>5-phospho-alpha-D-ribose 1-diphosphate</name>
        <dbReference type="ChEBI" id="CHEBI:58017"/>
        <note>ligand shared between dimeric partners</note>
    </ligand>
</feature>
<evidence type="ECO:0000256" key="6">
    <source>
        <dbReference type="ARBA" id="ARBA00022793"/>
    </source>
</evidence>
<evidence type="ECO:0000313" key="12">
    <source>
        <dbReference type="EMBL" id="MBB6478376.1"/>
    </source>
</evidence>